<dbReference type="KEGG" id="pho:PH1094"/>
<dbReference type="PIR" id="C71104">
    <property type="entry name" value="C71104"/>
</dbReference>
<evidence type="ECO:0000313" key="2">
    <source>
        <dbReference type="Proteomes" id="UP000000752"/>
    </source>
</evidence>
<dbReference type="AlphaFoldDB" id="O58821"/>
<accession>O58821</accession>
<reference evidence="1 2" key="1">
    <citation type="journal article" date="1998" name="DNA Res.">
        <title>Complete sequence and gene organization of the genome of a hyper-thermophilic archaebacterium, Pyrococcus horikoshii OT3.</title>
        <authorList>
            <person name="Kawarabayasi Y."/>
            <person name="Sawada M."/>
            <person name="Horikawa H."/>
            <person name="Haikawa Y."/>
            <person name="Hino Y."/>
            <person name="Yamamoto S."/>
            <person name="Sekine M."/>
            <person name="Baba S."/>
            <person name="Kosugi H."/>
            <person name="Hosoyama A."/>
            <person name="Nagai Y."/>
            <person name="Sakai M."/>
            <person name="Ogura K."/>
            <person name="Otuka R."/>
            <person name="Nakazawa H."/>
            <person name="Takamiya M."/>
            <person name="Ohfuku Y."/>
            <person name="Funahashi T."/>
            <person name="Tanaka T."/>
            <person name="Kudoh Y."/>
            <person name="Yamazaki J."/>
            <person name="Kushida N."/>
            <person name="Oguchi A."/>
            <person name="Aoki K."/>
            <person name="Nakamura Y."/>
            <person name="Robb T.F."/>
            <person name="Horikoshi K."/>
            <person name="Masuchi Y."/>
            <person name="Shizuya H."/>
            <person name="Kikuchi H."/>
        </authorList>
    </citation>
    <scope>NUCLEOTIDE SEQUENCE [LARGE SCALE GENOMIC DNA]</scope>
    <source>
        <strain evidence="2">ATCC 700860 / DSM 12428 / JCM 9974 / NBRC 100139 / OT-3</strain>
    </source>
</reference>
<dbReference type="EnsemblBacteria" id="BAA30193">
    <property type="protein sequence ID" value="BAA30193"/>
    <property type="gene ID" value="BAA30193"/>
</dbReference>
<dbReference type="Proteomes" id="UP000000752">
    <property type="component" value="Chromosome"/>
</dbReference>
<protein>
    <submittedName>
        <fullName evidence="1">Uncharacterized protein</fullName>
    </submittedName>
</protein>
<gene>
    <name evidence="1" type="ordered locus">PH1094</name>
</gene>
<keyword evidence="2" id="KW-1185">Reference proteome</keyword>
<organism evidence="1 2">
    <name type="scientific">Pyrococcus horikoshii (strain ATCC 700860 / DSM 12428 / JCM 9974 / NBRC 100139 / OT-3)</name>
    <dbReference type="NCBI Taxonomy" id="70601"/>
    <lineage>
        <taxon>Archaea</taxon>
        <taxon>Methanobacteriati</taxon>
        <taxon>Methanobacteriota</taxon>
        <taxon>Thermococci</taxon>
        <taxon>Thermococcales</taxon>
        <taxon>Thermococcaceae</taxon>
        <taxon>Pyrococcus</taxon>
    </lineage>
</organism>
<dbReference type="EMBL" id="BA000001">
    <property type="protein sequence ID" value="BAA30193.1"/>
    <property type="molecule type" value="Genomic_DNA"/>
</dbReference>
<sequence>MVSISTSLVLSFISSTISSALGYASRILTPNLLPMSLASSIVVPYPSMERTASSPASRNEKYKVAIAAIPLLKARALSAPSSLASLFSRFRTVGFSSLEYFNSVFLGVKYASPTCLKTAVK</sequence>
<proteinExistence type="predicted"/>
<evidence type="ECO:0000313" key="1">
    <source>
        <dbReference type="EMBL" id="BAA30193.1"/>
    </source>
</evidence>
<name>O58821_PYRHO</name>